<reference evidence="3 4" key="1">
    <citation type="submission" date="2016-10" db="EMBL/GenBank/DDBJ databases">
        <authorList>
            <person name="de Groot N.N."/>
        </authorList>
    </citation>
    <scope>NUCLEOTIDE SEQUENCE [LARGE SCALE GENOMIC DNA]</scope>
    <source>
        <strain evidence="3 4">AB35.6</strain>
    </source>
</reference>
<dbReference type="EMBL" id="FNSD01000001">
    <property type="protein sequence ID" value="SEB48085.1"/>
    <property type="molecule type" value="Genomic_DNA"/>
</dbReference>
<dbReference type="AlphaFoldDB" id="A0A1H4JQ44"/>
<gene>
    <name evidence="3" type="ORF">SAMN05443244_0736</name>
</gene>
<sequence>MQIARSSLIAALTLMTACFGSLAAAQTSSAAPVQSAGSSVAGGQPERDLDASGISNLGPEERFRISVPLRPSIPVNLGAARLDVSLTRKIKGKKAEEDLHLVAVLGVAQASLKPGDKSVTLHGVTPAFDGERAGEYRASDYSVHFGSGNVTNLGTPDESFIDTDALTNKLQSLRIYLATVAGK</sequence>
<accession>A0A1H4JQ44</accession>
<protein>
    <recommendedName>
        <fullName evidence="5">Lipoprotein</fullName>
    </recommendedName>
</protein>
<evidence type="ECO:0000256" key="2">
    <source>
        <dbReference type="SAM" id="SignalP"/>
    </source>
</evidence>
<feature type="chain" id="PRO_5010263637" description="Lipoprotein" evidence="2">
    <location>
        <begin position="24"/>
        <end position="183"/>
    </location>
</feature>
<name>A0A1H4JQ44_9BACT</name>
<dbReference type="PROSITE" id="PS51257">
    <property type="entry name" value="PROKAR_LIPOPROTEIN"/>
    <property type="match status" value="1"/>
</dbReference>
<evidence type="ECO:0000313" key="3">
    <source>
        <dbReference type="EMBL" id="SEB48085.1"/>
    </source>
</evidence>
<evidence type="ECO:0000313" key="4">
    <source>
        <dbReference type="Proteomes" id="UP000182409"/>
    </source>
</evidence>
<feature type="region of interest" description="Disordered" evidence="1">
    <location>
        <begin position="34"/>
        <end position="55"/>
    </location>
</feature>
<evidence type="ECO:0008006" key="5">
    <source>
        <dbReference type="Google" id="ProtNLM"/>
    </source>
</evidence>
<keyword evidence="2" id="KW-0732">Signal</keyword>
<organism evidence="3 4">
    <name type="scientific">Terriglobus roseus</name>
    <dbReference type="NCBI Taxonomy" id="392734"/>
    <lineage>
        <taxon>Bacteria</taxon>
        <taxon>Pseudomonadati</taxon>
        <taxon>Acidobacteriota</taxon>
        <taxon>Terriglobia</taxon>
        <taxon>Terriglobales</taxon>
        <taxon>Acidobacteriaceae</taxon>
        <taxon>Terriglobus</taxon>
    </lineage>
</organism>
<proteinExistence type="predicted"/>
<feature type="signal peptide" evidence="2">
    <location>
        <begin position="1"/>
        <end position="23"/>
    </location>
</feature>
<dbReference type="Proteomes" id="UP000182409">
    <property type="component" value="Unassembled WGS sequence"/>
</dbReference>
<evidence type="ECO:0000256" key="1">
    <source>
        <dbReference type="SAM" id="MobiDB-lite"/>
    </source>
</evidence>